<dbReference type="Pfam" id="PF03959">
    <property type="entry name" value="FSH1"/>
    <property type="match status" value="1"/>
</dbReference>
<feature type="domain" description="Serine hydrolase" evidence="2">
    <location>
        <begin position="1"/>
        <end position="260"/>
    </location>
</feature>
<dbReference type="InterPro" id="IPR005645">
    <property type="entry name" value="FSH-like_dom"/>
</dbReference>
<evidence type="ECO:0000313" key="4">
    <source>
        <dbReference type="Proteomes" id="UP001273209"/>
    </source>
</evidence>
<dbReference type="AlphaFoldDB" id="A0AAE1J945"/>
<sequence>MRILCLHGLGTNSKILESQLTTLRSRLPSEWEFEFLDGEVEALPAPDEVLIVGVSEFFPGPYLCYYDDPTPQAVQDAVDMIMDVVQEDGPFDAILGFSNGAALAATVIAAGMEKDPSDPPFKAAIFICPTMPFRLDSGPLRVTVTDPDTITAIRHDLDEEASKTYDWLSDPETAGIMDEFEKKKKRLDYSDLSKLPQTVELLLRYHPEVQARMLHIPTVHVIGDQDEYNEQGHKFTQLCDPKLRKVITHGGGHHSPKEKGAILKTCQAMEWACDRIMFSSY</sequence>
<dbReference type="SUPFAM" id="SSF53474">
    <property type="entry name" value="alpha/beta-Hydrolases"/>
    <property type="match status" value="1"/>
</dbReference>
<dbReference type="GeneID" id="87920054"/>
<dbReference type="InterPro" id="IPR029058">
    <property type="entry name" value="AB_hydrolase_fold"/>
</dbReference>
<dbReference type="GO" id="GO:0016787">
    <property type="term" value="F:hydrolase activity"/>
    <property type="evidence" value="ECO:0007669"/>
    <property type="project" value="UniProtKB-KW"/>
</dbReference>
<dbReference type="InterPro" id="IPR050593">
    <property type="entry name" value="LovG"/>
</dbReference>
<evidence type="ECO:0000259" key="2">
    <source>
        <dbReference type="Pfam" id="PF03959"/>
    </source>
</evidence>
<protein>
    <recommendedName>
        <fullName evidence="2">Serine hydrolase domain-containing protein</fullName>
    </recommendedName>
</protein>
<accession>A0AAE1J945</accession>
<dbReference type="GO" id="GO:0005634">
    <property type="term" value="C:nucleus"/>
    <property type="evidence" value="ECO:0007669"/>
    <property type="project" value="TreeGrafter"/>
</dbReference>
<evidence type="ECO:0000256" key="1">
    <source>
        <dbReference type="ARBA" id="ARBA00022801"/>
    </source>
</evidence>
<dbReference type="Proteomes" id="UP001273209">
    <property type="component" value="Unassembled WGS sequence"/>
</dbReference>
<name>A0AAE1J945_9HYPO</name>
<dbReference type="GO" id="GO:0019748">
    <property type="term" value="P:secondary metabolic process"/>
    <property type="evidence" value="ECO:0007669"/>
    <property type="project" value="TreeGrafter"/>
</dbReference>
<evidence type="ECO:0000313" key="3">
    <source>
        <dbReference type="EMBL" id="KAK4072938.1"/>
    </source>
</evidence>
<dbReference type="PANTHER" id="PTHR48070">
    <property type="entry name" value="ESTERASE OVCA2"/>
    <property type="match status" value="1"/>
</dbReference>
<dbReference type="RefSeq" id="XP_062755415.1">
    <property type="nucleotide sequence ID" value="XM_062900149.1"/>
</dbReference>
<keyword evidence="1" id="KW-0378">Hydrolase</keyword>
<dbReference type="Gene3D" id="3.40.50.1820">
    <property type="entry name" value="alpha/beta hydrolase"/>
    <property type="match status" value="1"/>
</dbReference>
<organism evidence="3 4">
    <name type="scientific">Trichoderma aggressivum f. europaeum</name>
    <dbReference type="NCBI Taxonomy" id="173218"/>
    <lineage>
        <taxon>Eukaryota</taxon>
        <taxon>Fungi</taxon>
        <taxon>Dikarya</taxon>
        <taxon>Ascomycota</taxon>
        <taxon>Pezizomycotina</taxon>
        <taxon>Sordariomycetes</taxon>
        <taxon>Hypocreomycetidae</taxon>
        <taxon>Hypocreales</taxon>
        <taxon>Hypocreaceae</taxon>
        <taxon>Trichoderma</taxon>
    </lineage>
</organism>
<comment type="caution">
    <text evidence="3">The sequence shown here is derived from an EMBL/GenBank/DDBJ whole genome shotgun (WGS) entry which is preliminary data.</text>
</comment>
<proteinExistence type="predicted"/>
<dbReference type="EMBL" id="JAWRVG010000020">
    <property type="protein sequence ID" value="KAK4072938.1"/>
    <property type="molecule type" value="Genomic_DNA"/>
</dbReference>
<gene>
    <name evidence="3" type="ORF">Triagg1_5615</name>
</gene>
<dbReference type="PANTHER" id="PTHR48070:SF7">
    <property type="entry name" value="SERINE HYDROLASE FSH DOMAIN-CONTAINING PROTEIN-RELATED"/>
    <property type="match status" value="1"/>
</dbReference>
<reference evidence="3" key="1">
    <citation type="submission" date="2023-11" db="EMBL/GenBank/DDBJ databases">
        <title>The genome sequences of three competitors of mushroom-forming fungi.</title>
        <authorList>
            <person name="Beijen E."/>
            <person name="Ohm R.A."/>
        </authorList>
    </citation>
    <scope>NUCLEOTIDE SEQUENCE</scope>
    <source>
        <strain evidence="3">CBS 100526</strain>
    </source>
</reference>
<dbReference type="GO" id="GO:0005737">
    <property type="term" value="C:cytoplasm"/>
    <property type="evidence" value="ECO:0007669"/>
    <property type="project" value="TreeGrafter"/>
</dbReference>
<keyword evidence="4" id="KW-1185">Reference proteome</keyword>